<dbReference type="InterPro" id="IPR007173">
    <property type="entry name" value="ALO_C"/>
</dbReference>
<dbReference type="OrthoDB" id="610608at2759"/>
<dbReference type="PROSITE" id="PS51387">
    <property type="entry name" value="FAD_PCMH"/>
    <property type="match status" value="1"/>
</dbReference>
<accession>A0A843W939</accession>
<dbReference type="SMR" id="A0A843W939"/>
<gene>
    <name evidence="9" type="ORF">Taro_032313</name>
</gene>
<reference evidence="9" key="1">
    <citation type="submission" date="2017-07" db="EMBL/GenBank/DDBJ databases">
        <title>Taro Niue Genome Assembly and Annotation.</title>
        <authorList>
            <person name="Atibalentja N."/>
            <person name="Keating K."/>
            <person name="Fields C.J."/>
        </authorList>
    </citation>
    <scope>NUCLEOTIDE SEQUENCE</scope>
    <source>
        <strain evidence="9">Niue_2</strain>
        <tissue evidence="9">Leaf</tissue>
    </source>
</reference>
<dbReference type="InterPro" id="IPR050432">
    <property type="entry name" value="FAD-linked_Oxidoreductases_BP"/>
</dbReference>
<dbReference type="Pfam" id="PF22906">
    <property type="entry name" value="GULLO2-like_3rd"/>
    <property type="match status" value="1"/>
</dbReference>
<keyword evidence="4" id="KW-0060">Ascorbate biosynthesis</keyword>
<comment type="caution">
    <text evidence="9">The sequence shown here is derived from an EMBL/GenBank/DDBJ whole genome shotgun (WGS) entry which is preliminary data.</text>
</comment>
<dbReference type="PANTHER" id="PTHR13878">
    <property type="entry name" value="GULONOLACTONE OXIDASE"/>
    <property type="match status" value="1"/>
</dbReference>
<dbReference type="InterPro" id="IPR010030">
    <property type="entry name" value="GULO_Plant"/>
</dbReference>
<dbReference type="NCBIfam" id="TIGR01677">
    <property type="entry name" value="pln_FAD_oxido"/>
    <property type="match status" value="1"/>
</dbReference>
<dbReference type="PANTHER" id="PTHR13878:SF104">
    <property type="entry name" value="FAD-BINDING PCMH-TYPE DOMAIN-CONTAINING PROTEIN"/>
    <property type="match status" value="1"/>
</dbReference>
<evidence type="ECO:0000313" key="9">
    <source>
        <dbReference type="EMBL" id="MQL99589.1"/>
    </source>
</evidence>
<keyword evidence="10" id="KW-1185">Reference proteome</keyword>
<dbReference type="SUPFAM" id="SSF56176">
    <property type="entry name" value="FAD-binding/transporter-associated domain-like"/>
    <property type="match status" value="1"/>
</dbReference>
<dbReference type="Gene3D" id="3.30.465.10">
    <property type="match status" value="1"/>
</dbReference>
<evidence type="ECO:0000256" key="5">
    <source>
        <dbReference type="ARBA" id="ARBA00023002"/>
    </source>
</evidence>
<evidence type="ECO:0000256" key="1">
    <source>
        <dbReference type="ARBA" id="ARBA00005147"/>
    </source>
</evidence>
<evidence type="ECO:0000256" key="2">
    <source>
        <dbReference type="ARBA" id="ARBA00005466"/>
    </source>
</evidence>
<evidence type="ECO:0000256" key="3">
    <source>
        <dbReference type="ARBA" id="ARBA00013121"/>
    </source>
</evidence>
<sequence length="596" mass="63860">MVAALRLPVAAALVVLFFLALSMWGSVHGSPPGPVVTCTSGNSNCTVTNAYGAFPDRSTCRVAAVTYPSNESELLLAVSNATMKKQHMKVVTIYSHSIPKLSCPGGPSGAGLVISTERLNKVVAVDPAANRMTFQAGITLRQLLDAAAARGLALPYTPYWQGITLGGLLATGSHGSSLFGKGSAVHERVVGMRLIAPSSVPLGGFYAKVVDLGEEDEDLLAAKVSLGVLGVVSQVTLQLEPMFKRSITIRAQKDVGFEYTISTFAAATEFGDIVWYPGQAKVVYRDDVRLPISAPGKGHNDFTGFRAQPSLILVGGRTTEELLEATSDSNGKCLLSEVQVTTLMGTGLGLKNNDGSVLEFTGYPVIGNQSDMQTSGSCLNGKEDGLTTACGWDPRIHGMFYQQTAVSVPLPNIISFIADVKKLRDMRPSALCGVELYYGFLMRFVRNSTAYLGKTTDSVDIDITYYRSHDPRTPRLDEDVLEEVEQMALFKYNGMPHWGKNRNVGFLNTREKLGVKGDKFVAATAKYDSAGLFSSDWTDAVLGLNGKSLVVEGKGCALEGLCICSLDEHCAPAKGYYCKPGLVSTQARVCRRTNIA</sequence>
<dbReference type="EC" id="1.1.3.8" evidence="3"/>
<dbReference type="GO" id="GO:0019853">
    <property type="term" value="P:L-ascorbic acid biosynthetic process"/>
    <property type="evidence" value="ECO:0007669"/>
    <property type="project" value="UniProtKB-UniPathway"/>
</dbReference>
<dbReference type="UniPathway" id="UPA00132"/>
<evidence type="ECO:0000259" key="8">
    <source>
        <dbReference type="PROSITE" id="PS51387"/>
    </source>
</evidence>
<dbReference type="Gene3D" id="3.30.70.2520">
    <property type="match status" value="1"/>
</dbReference>
<feature type="domain" description="FAD-binding PCMH-type" evidence="8">
    <location>
        <begin position="58"/>
        <end position="242"/>
    </location>
</feature>
<dbReference type="GO" id="GO:0071949">
    <property type="term" value="F:FAD binding"/>
    <property type="evidence" value="ECO:0007669"/>
    <property type="project" value="InterPro"/>
</dbReference>
<proteinExistence type="inferred from homology"/>
<comment type="catalytic activity">
    <reaction evidence="6">
        <text>L-gulono-1,4-lactone + O2 = L-ascorbate + H2O2 + H(+)</text>
        <dbReference type="Rhea" id="RHEA:32363"/>
        <dbReference type="ChEBI" id="CHEBI:15378"/>
        <dbReference type="ChEBI" id="CHEBI:15379"/>
        <dbReference type="ChEBI" id="CHEBI:16240"/>
        <dbReference type="ChEBI" id="CHEBI:17587"/>
        <dbReference type="ChEBI" id="CHEBI:38290"/>
        <dbReference type="EC" id="1.1.3.8"/>
    </reaction>
</comment>
<evidence type="ECO:0000256" key="4">
    <source>
        <dbReference type="ARBA" id="ARBA00022644"/>
    </source>
</evidence>
<dbReference type="Pfam" id="PF04030">
    <property type="entry name" value="ALO"/>
    <property type="match status" value="1"/>
</dbReference>
<dbReference type="GO" id="GO:0003885">
    <property type="term" value="F:D-arabinono-1,4-lactone oxidase activity"/>
    <property type="evidence" value="ECO:0007669"/>
    <property type="project" value="InterPro"/>
</dbReference>
<dbReference type="AlphaFoldDB" id="A0A843W939"/>
<comment type="similarity">
    <text evidence="2">Belongs to the oxygen-dependent FAD-linked oxidoreductase family.</text>
</comment>
<dbReference type="GO" id="GO:0050105">
    <property type="term" value="F:L-gulonolactone oxidase activity"/>
    <property type="evidence" value="ECO:0007669"/>
    <property type="project" value="UniProtKB-EC"/>
</dbReference>
<keyword evidence="7" id="KW-0732">Signal</keyword>
<feature type="signal peptide" evidence="7">
    <location>
        <begin position="1"/>
        <end position="29"/>
    </location>
</feature>
<dbReference type="InterPro" id="IPR016166">
    <property type="entry name" value="FAD-bd_PCMH"/>
</dbReference>
<organism evidence="9 10">
    <name type="scientific">Colocasia esculenta</name>
    <name type="common">Wild taro</name>
    <name type="synonym">Arum esculentum</name>
    <dbReference type="NCBI Taxonomy" id="4460"/>
    <lineage>
        <taxon>Eukaryota</taxon>
        <taxon>Viridiplantae</taxon>
        <taxon>Streptophyta</taxon>
        <taxon>Embryophyta</taxon>
        <taxon>Tracheophyta</taxon>
        <taxon>Spermatophyta</taxon>
        <taxon>Magnoliopsida</taxon>
        <taxon>Liliopsida</taxon>
        <taxon>Araceae</taxon>
        <taxon>Aroideae</taxon>
        <taxon>Colocasieae</taxon>
        <taxon>Colocasia</taxon>
    </lineage>
</organism>
<dbReference type="GO" id="GO:0016020">
    <property type="term" value="C:membrane"/>
    <property type="evidence" value="ECO:0007669"/>
    <property type="project" value="InterPro"/>
</dbReference>
<keyword evidence="5" id="KW-0560">Oxidoreductase</keyword>
<dbReference type="InterPro" id="IPR006094">
    <property type="entry name" value="Oxid_FAD_bind_N"/>
</dbReference>
<dbReference type="InterPro" id="IPR036318">
    <property type="entry name" value="FAD-bd_PCMH-like_sf"/>
</dbReference>
<feature type="chain" id="PRO_5032703305" description="L-gulonolactone oxidase" evidence="7">
    <location>
        <begin position="30"/>
        <end position="596"/>
    </location>
</feature>
<protein>
    <recommendedName>
        <fullName evidence="3">L-gulonolactone oxidase</fullName>
        <ecNumber evidence="3">1.1.3.8</ecNumber>
    </recommendedName>
</protein>
<dbReference type="EMBL" id="NMUH01002375">
    <property type="protein sequence ID" value="MQL99589.1"/>
    <property type="molecule type" value="Genomic_DNA"/>
</dbReference>
<evidence type="ECO:0000256" key="7">
    <source>
        <dbReference type="SAM" id="SignalP"/>
    </source>
</evidence>
<dbReference type="InterPro" id="IPR016169">
    <property type="entry name" value="FAD-bd_PCMH_sub2"/>
</dbReference>
<evidence type="ECO:0000256" key="6">
    <source>
        <dbReference type="ARBA" id="ARBA00048083"/>
    </source>
</evidence>
<evidence type="ECO:0000313" key="10">
    <source>
        <dbReference type="Proteomes" id="UP000652761"/>
    </source>
</evidence>
<dbReference type="Proteomes" id="UP000652761">
    <property type="component" value="Unassembled WGS sequence"/>
</dbReference>
<name>A0A843W939_COLES</name>
<dbReference type="Pfam" id="PF01565">
    <property type="entry name" value="FAD_binding_4"/>
    <property type="match status" value="1"/>
</dbReference>
<comment type="pathway">
    <text evidence="1">Cofactor biosynthesis; L-ascorbate biosynthesis.</text>
</comment>
<dbReference type="InterPro" id="IPR055154">
    <property type="entry name" value="GULLO2-like_C"/>
</dbReference>